<dbReference type="GO" id="GO:0016747">
    <property type="term" value="F:acyltransferase activity, transferring groups other than amino-acyl groups"/>
    <property type="evidence" value="ECO:0007669"/>
    <property type="project" value="InterPro"/>
</dbReference>
<dbReference type="STRING" id="1802758.A3A96_04140"/>
<dbReference type="InterPro" id="IPR016181">
    <property type="entry name" value="Acyl_CoA_acyltransferase"/>
</dbReference>
<dbReference type="Proteomes" id="UP000177707">
    <property type="component" value="Unassembled WGS sequence"/>
</dbReference>
<comment type="caution">
    <text evidence="2">The sequence shown here is derived from an EMBL/GenBank/DDBJ whole genome shotgun (WGS) entry which is preliminary data.</text>
</comment>
<evidence type="ECO:0000313" key="2">
    <source>
        <dbReference type="EMBL" id="OHB01726.1"/>
    </source>
</evidence>
<dbReference type="PANTHER" id="PTHR43415:SF3">
    <property type="entry name" value="GNAT-FAMILY ACETYLTRANSFERASE"/>
    <property type="match status" value="1"/>
</dbReference>
<dbReference type="SUPFAM" id="SSF55729">
    <property type="entry name" value="Acyl-CoA N-acyltransferases (Nat)"/>
    <property type="match status" value="1"/>
</dbReference>
<dbReference type="AlphaFoldDB" id="A0A1G2TWP6"/>
<accession>A0A1G2TWP6</accession>
<sequence length="196" mass="22827">MSDNNQKSKVVFLKGKKVNLRPFSKEDVSLITQWVNDQEIRDLVSFVFPQTEKQEEEWYSKIGSDNNNIVLGIETKDNKLIGIMGIHQIDWVARVGTTGAIIGEKDYWGKGYGTDAKMQLLNYAFNTLGLYKISSSVIAFNKRSLQYSLHCGYKIEGRRKKHFFKRGRRWDLIDMGLFRAEWLPIWIKYQKTGKVH</sequence>
<dbReference type="PROSITE" id="PS51186">
    <property type="entry name" value="GNAT"/>
    <property type="match status" value="1"/>
</dbReference>
<evidence type="ECO:0000259" key="1">
    <source>
        <dbReference type="PROSITE" id="PS51186"/>
    </source>
</evidence>
<dbReference type="PANTHER" id="PTHR43415">
    <property type="entry name" value="SPERMIDINE N(1)-ACETYLTRANSFERASE"/>
    <property type="match status" value="1"/>
</dbReference>
<evidence type="ECO:0000313" key="3">
    <source>
        <dbReference type="Proteomes" id="UP000177707"/>
    </source>
</evidence>
<organism evidence="2 3">
    <name type="scientific">Candidatus Zambryskibacteria bacterium RIFCSPLOWO2_01_FULL_39_39</name>
    <dbReference type="NCBI Taxonomy" id="1802758"/>
    <lineage>
        <taxon>Bacteria</taxon>
        <taxon>Candidatus Zambryskiibacteriota</taxon>
    </lineage>
</organism>
<feature type="domain" description="N-acetyltransferase" evidence="1">
    <location>
        <begin position="18"/>
        <end position="180"/>
    </location>
</feature>
<dbReference type="EMBL" id="MHWB01000010">
    <property type="protein sequence ID" value="OHB01726.1"/>
    <property type="molecule type" value="Genomic_DNA"/>
</dbReference>
<dbReference type="Gene3D" id="3.40.630.30">
    <property type="match status" value="1"/>
</dbReference>
<gene>
    <name evidence="2" type="ORF">A3A96_04140</name>
</gene>
<name>A0A1G2TWP6_9BACT</name>
<dbReference type="Pfam" id="PF13302">
    <property type="entry name" value="Acetyltransf_3"/>
    <property type="match status" value="1"/>
</dbReference>
<dbReference type="InterPro" id="IPR000182">
    <property type="entry name" value="GNAT_dom"/>
</dbReference>
<protein>
    <recommendedName>
        <fullName evidence="1">N-acetyltransferase domain-containing protein</fullName>
    </recommendedName>
</protein>
<proteinExistence type="predicted"/>
<reference evidence="2 3" key="1">
    <citation type="journal article" date="2016" name="Nat. Commun.">
        <title>Thousands of microbial genomes shed light on interconnected biogeochemical processes in an aquifer system.</title>
        <authorList>
            <person name="Anantharaman K."/>
            <person name="Brown C.T."/>
            <person name="Hug L.A."/>
            <person name="Sharon I."/>
            <person name="Castelle C.J."/>
            <person name="Probst A.J."/>
            <person name="Thomas B.C."/>
            <person name="Singh A."/>
            <person name="Wilkins M.J."/>
            <person name="Karaoz U."/>
            <person name="Brodie E.L."/>
            <person name="Williams K.H."/>
            <person name="Hubbard S.S."/>
            <person name="Banfield J.F."/>
        </authorList>
    </citation>
    <scope>NUCLEOTIDE SEQUENCE [LARGE SCALE GENOMIC DNA]</scope>
</reference>